<name>A0ABM8I6E9_9FIRM</name>
<dbReference type="SUPFAM" id="SSF100950">
    <property type="entry name" value="NagB/RpiA/CoA transferase-like"/>
    <property type="match status" value="1"/>
</dbReference>
<keyword evidence="4" id="KW-0479">Metal-binding</keyword>
<evidence type="ECO:0000256" key="3">
    <source>
        <dbReference type="ARBA" id="ARBA00022840"/>
    </source>
</evidence>
<organism evidence="5 6">
    <name type="scientific">Claveliimonas bilis</name>
    <dbReference type="NCBI Taxonomy" id="3028070"/>
    <lineage>
        <taxon>Bacteria</taxon>
        <taxon>Bacillati</taxon>
        <taxon>Bacillota</taxon>
        <taxon>Clostridia</taxon>
        <taxon>Lachnospirales</taxon>
        <taxon>Lachnospiraceae</taxon>
        <taxon>Claveliimonas</taxon>
    </lineage>
</organism>
<dbReference type="Proteomes" id="UP001305815">
    <property type="component" value="Chromosome"/>
</dbReference>
<protein>
    <recommendedName>
        <fullName evidence="4">5-formyltetrahydrofolate cyclo-ligase</fullName>
        <ecNumber evidence="4">6.3.3.2</ecNumber>
    </recommendedName>
</protein>
<dbReference type="EMBL" id="AP027742">
    <property type="protein sequence ID" value="BDZ77527.1"/>
    <property type="molecule type" value="Genomic_DNA"/>
</dbReference>
<evidence type="ECO:0000256" key="4">
    <source>
        <dbReference type="RuleBase" id="RU361279"/>
    </source>
</evidence>
<gene>
    <name evidence="5" type="ORF">Lac1_17100</name>
</gene>
<dbReference type="PIRSF" id="PIRSF006806">
    <property type="entry name" value="FTHF_cligase"/>
    <property type="match status" value="1"/>
</dbReference>
<proteinExistence type="inferred from homology"/>
<evidence type="ECO:0000313" key="5">
    <source>
        <dbReference type="EMBL" id="BDZ77527.1"/>
    </source>
</evidence>
<dbReference type="PANTHER" id="PTHR23407:SF1">
    <property type="entry name" value="5-FORMYLTETRAHYDROFOLATE CYCLO-LIGASE"/>
    <property type="match status" value="1"/>
</dbReference>
<evidence type="ECO:0000256" key="2">
    <source>
        <dbReference type="ARBA" id="ARBA00022741"/>
    </source>
</evidence>
<keyword evidence="2 4" id="KW-0547">Nucleotide-binding</keyword>
<evidence type="ECO:0000256" key="1">
    <source>
        <dbReference type="ARBA" id="ARBA00010638"/>
    </source>
</evidence>
<dbReference type="InterPro" id="IPR024185">
    <property type="entry name" value="FTHF_cligase-like_sf"/>
</dbReference>
<keyword evidence="3 4" id="KW-0067">ATP-binding</keyword>
<sequence>MVKKEEIRKKVLSLREAMEKGEWDQKTRNITKRVTSHPLFLQAEEIYCYMDFRGEVGTRRIIEKAWEMNKKVAIPKTVGKTMEFYYISSFRETHPGRFGILEPDERRPASGEEGLILMPGVAFDHELHRIGYGGGFYDRYLEAHTGLLSMALAFECQVLPAIPQEEYDIRPRVLVTEMRIETRYMEGEKEE</sequence>
<evidence type="ECO:0000313" key="6">
    <source>
        <dbReference type="Proteomes" id="UP001305815"/>
    </source>
</evidence>
<accession>A0ABM8I6E9</accession>
<comment type="similarity">
    <text evidence="1 4">Belongs to the 5-formyltetrahydrofolate cyclo-ligase family.</text>
</comment>
<comment type="catalytic activity">
    <reaction evidence="4">
        <text>(6S)-5-formyl-5,6,7,8-tetrahydrofolate + ATP = (6R)-5,10-methenyltetrahydrofolate + ADP + phosphate</text>
        <dbReference type="Rhea" id="RHEA:10488"/>
        <dbReference type="ChEBI" id="CHEBI:30616"/>
        <dbReference type="ChEBI" id="CHEBI:43474"/>
        <dbReference type="ChEBI" id="CHEBI:57455"/>
        <dbReference type="ChEBI" id="CHEBI:57457"/>
        <dbReference type="ChEBI" id="CHEBI:456216"/>
        <dbReference type="EC" id="6.3.3.2"/>
    </reaction>
</comment>
<reference evidence="6" key="1">
    <citation type="journal article" date="2023" name="Int. J. Syst. Evol. Microbiol.">
        <title>Claveliimonas bilis gen. nov., sp. nov., deoxycholic acid-producing bacteria isolated from human faeces, and reclassification of Sellimonas monacensis Zenner et al. 2021 as Claveliimonas monacensis comb. nov.</title>
        <authorList>
            <person name="Hisatomi A."/>
            <person name="Kastawa N.W.E.P.G."/>
            <person name="Song I."/>
            <person name="Ohkuma M."/>
            <person name="Fukiya S."/>
            <person name="Sakamoto M."/>
        </authorList>
    </citation>
    <scope>NUCLEOTIDE SEQUENCE [LARGE SCALE GENOMIC DNA]</scope>
    <source>
        <strain evidence="6">12BBH14</strain>
    </source>
</reference>
<dbReference type="InterPro" id="IPR037171">
    <property type="entry name" value="NagB/RpiA_transferase-like"/>
</dbReference>
<dbReference type="Pfam" id="PF01812">
    <property type="entry name" value="5-FTHF_cyc-lig"/>
    <property type="match status" value="1"/>
</dbReference>
<comment type="cofactor">
    <cofactor evidence="4">
        <name>Mg(2+)</name>
        <dbReference type="ChEBI" id="CHEBI:18420"/>
    </cofactor>
</comment>
<dbReference type="InterPro" id="IPR002698">
    <property type="entry name" value="FTHF_cligase"/>
</dbReference>
<dbReference type="Gene3D" id="3.40.50.10420">
    <property type="entry name" value="NagB/RpiA/CoA transferase-like"/>
    <property type="match status" value="1"/>
</dbReference>
<dbReference type="RefSeq" id="WP_316264574.1">
    <property type="nucleotide sequence ID" value="NZ_AP027742.1"/>
</dbReference>
<dbReference type="PANTHER" id="PTHR23407">
    <property type="entry name" value="ATPASE INHIBITOR/5-FORMYLTETRAHYDROFOLATE CYCLO-LIGASE"/>
    <property type="match status" value="1"/>
</dbReference>
<dbReference type="NCBIfam" id="TIGR02727">
    <property type="entry name" value="MTHFS_bact"/>
    <property type="match status" value="1"/>
</dbReference>
<dbReference type="EC" id="6.3.3.2" evidence="4"/>
<keyword evidence="4" id="KW-0460">Magnesium</keyword>
<keyword evidence="6" id="KW-1185">Reference proteome</keyword>